<keyword evidence="1" id="KW-0472">Membrane</keyword>
<evidence type="ECO:0000313" key="2">
    <source>
        <dbReference type="EMBL" id="KZS39406.1"/>
    </source>
</evidence>
<keyword evidence="1" id="KW-1133">Transmembrane helix</keyword>
<sequence>MKLTVEQEEKISQYVFDQGLKIPSLSDDVIDHLCCVIESELGKEKSFDELLQNAIADIAPNGLADLENKTIFLLNSKRILLMKKLMYLIGFIGSVTLTTGITFKLLSYPGANVLFIIGFLTLLLVFMPLYAIDRYKVAISKTISERLKVILGLTAAIITGLSGLFKLMHLQGTQILLLAGAFIFAVGYLPFFFFTMYKKSIA</sequence>
<organism evidence="2 3">
    <name type="scientific">Aquimarina aggregata</name>
    <dbReference type="NCBI Taxonomy" id="1642818"/>
    <lineage>
        <taxon>Bacteria</taxon>
        <taxon>Pseudomonadati</taxon>
        <taxon>Bacteroidota</taxon>
        <taxon>Flavobacteriia</taxon>
        <taxon>Flavobacteriales</taxon>
        <taxon>Flavobacteriaceae</taxon>
        <taxon>Aquimarina</taxon>
    </lineage>
</organism>
<dbReference type="STRING" id="1642818.AWE51_12770"/>
<dbReference type="Proteomes" id="UP000076715">
    <property type="component" value="Unassembled WGS sequence"/>
</dbReference>
<reference evidence="2 3" key="1">
    <citation type="submission" date="2016-01" db="EMBL/GenBank/DDBJ databases">
        <title>The draft genome sequence of Aquimarina sp. RZW4-3-2.</title>
        <authorList>
            <person name="Wang Y."/>
        </authorList>
    </citation>
    <scope>NUCLEOTIDE SEQUENCE [LARGE SCALE GENOMIC DNA]</scope>
    <source>
        <strain evidence="2 3">RZW4-3-2</strain>
    </source>
</reference>
<gene>
    <name evidence="2" type="ORF">AWE51_12770</name>
</gene>
<evidence type="ECO:0000256" key="1">
    <source>
        <dbReference type="SAM" id="Phobius"/>
    </source>
</evidence>
<feature type="transmembrane region" description="Helical" evidence="1">
    <location>
        <begin position="175"/>
        <end position="197"/>
    </location>
</feature>
<comment type="caution">
    <text evidence="2">The sequence shown here is derived from an EMBL/GenBank/DDBJ whole genome shotgun (WGS) entry which is preliminary data.</text>
</comment>
<keyword evidence="1" id="KW-0812">Transmembrane</keyword>
<feature type="transmembrane region" description="Helical" evidence="1">
    <location>
        <begin position="150"/>
        <end position="169"/>
    </location>
</feature>
<feature type="transmembrane region" description="Helical" evidence="1">
    <location>
        <begin position="85"/>
        <end position="106"/>
    </location>
</feature>
<dbReference type="OrthoDB" id="1134798at2"/>
<name>A0A162YWH6_9FLAO</name>
<feature type="transmembrane region" description="Helical" evidence="1">
    <location>
        <begin position="112"/>
        <end position="130"/>
    </location>
</feature>
<evidence type="ECO:0000313" key="3">
    <source>
        <dbReference type="Proteomes" id="UP000076715"/>
    </source>
</evidence>
<keyword evidence="3" id="KW-1185">Reference proteome</keyword>
<accession>A0A162YWH6</accession>
<dbReference type="AlphaFoldDB" id="A0A162YWH6"/>
<dbReference type="EMBL" id="LQRT01000035">
    <property type="protein sequence ID" value="KZS39406.1"/>
    <property type="molecule type" value="Genomic_DNA"/>
</dbReference>
<dbReference type="RefSeq" id="WP_066317633.1">
    <property type="nucleotide sequence ID" value="NZ_LQRT01000035.1"/>
</dbReference>
<proteinExistence type="predicted"/>
<protein>
    <submittedName>
        <fullName evidence="2">Uncharacterized protein</fullName>
    </submittedName>
</protein>